<dbReference type="GO" id="GO:0006355">
    <property type="term" value="P:regulation of DNA-templated transcription"/>
    <property type="evidence" value="ECO:0007669"/>
    <property type="project" value="TreeGrafter"/>
</dbReference>
<dbReference type="InterPro" id="IPR001789">
    <property type="entry name" value="Sig_transdc_resp-reg_receiver"/>
</dbReference>
<keyword evidence="1" id="KW-0902">Two-component regulatory system</keyword>
<dbReference type="PANTHER" id="PTHR48111">
    <property type="entry name" value="REGULATOR OF RPOS"/>
    <property type="match status" value="1"/>
</dbReference>
<dbReference type="Proteomes" id="UP001431186">
    <property type="component" value="Chromosome"/>
</dbReference>
<dbReference type="InterPro" id="IPR039420">
    <property type="entry name" value="WalR-like"/>
</dbReference>
<keyword evidence="8" id="KW-1185">Reference proteome</keyword>
<dbReference type="GO" id="GO:0005829">
    <property type="term" value="C:cytosol"/>
    <property type="evidence" value="ECO:0007669"/>
    <property type="project" value="TreeGrafter"/>
</dbReference>
<dbReference type="GO" id="GO:0000156">
    <property type="term" value="F:phosphorelay response regulator activity"/>
    <property type="evidence" value="ECO:0007669"/>
    <property type="project" value="TreeGrafter"/>
</dbReference>
<dbReference type="PROSITE" id="PS50110">
    <property type="entry name" value="RESPONSE_REGULATORY"/>
    <property type="match status" value="1"/>
</dbReference>
<keyword evidence="2" id="KW-0805">Transcription regulation</keyword>
<evidence type="ECO:0000256" key="3">
    <source>
        <dbReference type="ARBA" id="ARBA00023125"/>
    </source>
</evidence>
<dbReference type="GO" id="GO:0000976">
    <property type="term" value="F:transcription cis-regulatory region binding"/>
    <property type="evidence" value="ECO:0007669"/>
    <property type="project" value="TreeGrafter"/>
</dbReference>
<dbReference type="Pfam" id="PF00072">
    <property type="entry name" value="Response_reg"/>
    <property type="match status" value="1"/>
</dbReference>
<evidence type="ECO:0000256" key="1">
    <source>
        <dbReference type="ARBA" id="ARBA00023012"/>
    </source>
</evidence>
<evidence type="ECO:0000256" key="4">
    <source>
        <dbReference type="ARBA" id="ARBA00023163"/>
    </source>
</evidence>
<dbReference type="KEGG" id="lcal:ATTO_06260"/>
<evidence type="ECO:0000313" key="7">
    <source>
        <dbReference type="EMBL" id="BDC90754.1"/>
    </source>
</evidence>
<evidence type="ECO:0000256" key="2">
    <source>
        <dbReference type="ARBA" id="ARBA00023015"/>
    </source>
</evidence>
<evidence type="ECO:0000313" key="8">
    <source>
        <dbReference type="Proteomes" id="UP001431186"/>
    </source>
</evidence>
<proteinExistence type="predicted"/>
<dbReference type="Gene3D" id="3.40.50.2300">
    <property type="match status" value="1"/>
</dbReference>
<dbReference type="SUPFAM" id="SSF52172">
    <property type="entry name" value="CheY-like"/>
    <property type="match status" value="1"/>
</dbReference>
<organism evidence="7 8">
    <name type="scientific">Leptogranulimonas caecicola</name>
    <dbReference type="NCBI Taxonomy" id="2894156"/>
    <lineage>
        <taxon>Bacteria</taxon>
        <taxon>Bacillati</taxon>
        <taxon>Actinomycetota</taxon>
        <taxon>Coriobacteriia</taxon>
        <taxon>Coriobacteriales</taxon>
        <taxon>Kribbibacteriaceae</taxon>
        <taxon>Leptogranulimonas</taxon>
    </lineage>
</organism>
<keyword evidence="3" id="KW-0238">DNA-binding</keyword>
<evidence type="ECO:0000256" key="5">
    <source>
        <dbReference type="PROSITE-ProRule" id="PRU00169"/>
    </source>
</evidence>
<dbReference type="GO" id="GO:0032993">
    <property type="term" value="C:protein-DNA complex"/>
    <property type="evidence" value="ECO:0007669"/>
    <property type="project" value="TreeGrafter"/>
</dbReference>
<dbReference type="AlphaFoldDB" id="A0AAU9D6S1"/>
<feature type="modified residue" description="4-aspartylphosphate" evidence="5">
    <location>
        <position position="51"/>
    </location>
</feature>
<sequence>MRLLIAEDEAPLARVLKKLLEKSRFTVDVVGDGAQALAYLASGAYDAAILDVMMPKLDGVEVVRSLRA</sequence>
<gene>
    <name evidence="7" type="ORF">ATTO_06260</name>
</gene>
<dbReference type="InterPro" id="IPR011006">
    <property type="entry name" value="CheY-like_superfamily"/>
</dbReference>
<accession>A0AAU9D6S1</accession>
<name>A0AAU9D6S1_9ACTN</name>
<reference evidence="7" key="1">
    <citation type="submission" date="2021-11" db="EMBL/GenBank/DDBJ databases">
        <title>Complete genome sequence of Atopobiaceae bacterium TOC12.</title>
        <authorList>
            <person name="Morinaga K."/>
            <person name="Kusada H."/>
            <person name="Tamaki H."/>
        </authorList>
    </citation>
    <scope>NUCLEOTIDE SEQUENCE</scope>
    <source>
        <strain evidence="7">TOC12</strain>
    </source>
</reference>
<evidence type="ECO:0000259" key="6">
    <source>
        <dbReference type="PROSITE" id="PS50110"/>
    </source>
</evidence>
<protein>
    <recommendedName>
        <fullName evidence="6">Response regulatory domain-containing protein</fullName>
    </recommendedName>
</protein>
<keyword evidence="4" id="KW-0804">Transcription</keyword>
<dbReference type="PANTHER" id="PTHR48111:SF22">
    <property type="entry name" value="REGULATOR OF RPOS"/>
    <property type="match status" value="1"/>
</dbReference>
<keyword evidence="5" id="KW-0597">Phosphoprotein</keyword>
<dbReference type="EMBL" id="AP025285">
    <property type="protein sequence ID" value="BDC90754.1"/>
    <property type="molecule type" value="Genomic_DNA"/>
</dbReference>
<feature type="domain" description="Response regulatory" evidence="6">
    <location>
        <begin position="2"/>
        <end position="68"/>
    </location>
</feature>